<evidence type="ECO:0000313" key="6">
    <source>
        <dbReference type="Proteomes" id="UP000093432"/>
    </source>
</evidence>
<feature type="site" description="Important for autoinhibition of adenylyltransferase activity" evidence="3">
    <location>
        <position position="63"/>
    </location>
</feature>
<feature type="active site" evidence="1">
    <location>
        <position position="186"/>
    </location>
</feature>
<reference evidence="6" key="1">
    <citation type="submission" date="2016-07" db="EMBL/GenBank/DDBJ databases">
        <authorList>
            <person name="Florea S."/>
            <person name="Webb J.S."/>
            <person name="Jaromczyk J."/>
            <person name="Schardl C.L."/>
        </authorList>
    </citation>
    <scope>NUCLEOTIDE SEQUENCE [LARGE SCALE GENOMIC DNA]</scope>
    <source>
        <strain evidence="6">CC-VM-7</strain>
    </source>
</reference>
<dbReference type="PANTHER" id="PTHR13504">
    <property type="entry name" value="FIDO DOMAIN-CONTAINING PROTEIN DDB_G0283145"/>
    <property type="match status" value="1"/>
</dbReference>
<dbReference type="OrthoDB" id="9814400at2"/>
<sequence length="329" mass="38161">MIVSYDIIKDMKPPYTITDTILFLIASISEKIGEINASHLYKPVTELRKKNRIKTIQSSLEIEGNTITEEQITALLENKRVIAPQKDILEVQNAIQVYEEINQLNPYHLKDLEKAHSILMKGLVAHPGKLRTTNVGIIKGSKVEHIAPGGTMVKGLMKDLFAYLKKDKDLILIKSCVFHYEFEFIHPFTDGNGRMGRLWQTLILMQQYPVFEYLPVEVLIKQRQAEYYHTLSESDKKGNSTPFIEFMLGIILESLQELLHSQNKTLYTEDRIFLFKEKVKQSKFSRKDYMQNFRSISAPTASRDLKWAVEQGILLKSGEQRLTEYWFKK</sequence>
<dbReference type="Pfam" id="PF02661">
    <property type="entry name" value="Fic"/>
    <property type="match status" value="1"/>
</dbReference>
<dbReference type="InterPro" id="IPR003812">
    <property type="entry name" value="Fido"/>
</dbReference>
<dbReference type="InterPro" id="IPR036597">
    <property type="entry name" value="Fido-like_dom_sf"/>
</dbReference>
<dbReference type="InterPro" id="IPR040198">
    <property type="entry name" value="Fido_containing"/>
</dbReference>
<gene>
    <name evidence="5" type="ORF">BBI00_09955</name>
</gene>
<dbReference type="STRING" id="651561.BBI00_09955"/>
<evidence type="ECO:0000256" key="1">
    <source>
        <dbReference type="PIRSR" id="PIRSR640198-1"/>
    </source>
</evidence>
<dbReference type="AlphaFoldDB" id="A0A1B8ZSR7"/>
<dbReference type="EMBL" id="MAYG01000001">
    <property type="protein sequence ID" value="OCA74634.1"/>
    <property type="molecule type" value="Genomic_DNA"/>
</dbReference>
<dbReference type="GO" id="GO:0005524">
    <property type="term" value="F:ATP binding"/>
    <property type="evidence" value="ECO:0007669"/>
    <property type="project" value="UniProtKB-KW"/>
</dbReference>
<protein>
    <submittedName>
        <fullName evidence="5">Cell filamentation protein Fic</fullName>
    </submittedName>
</protein>
<proteinExistence type="predicted"/>
<dbReference type="Proteomes" id="UP000093432">
    <property type="component" value="Unassembled WGS sequence"/>
</dbReference>
<accession>A0A1B8ZSR7</accession>
<evidence type="ECO:0000313" key="5">
    <source>
        <dbReference type="EMBL" id="OCA74634.1"/>
    </source>
</evidence>
<evidence type="ECO:0000256" key="3">
    <source>
        <dbReference type="PIRSR" id="PIRSR640198-3"/>
    </source>
</evidence>
<feature type="binding site" evidence="2">
    <location>
        <begin position="190"/>
        <end position="197"/>
    </location>
    <ligand>
        <name>ATP</name>
        <dbReference type="ChEBI" id="CHEBI:30616"/>
    </ligand>
</feature>
<evidence type="ECO:0000259" key="4">
    <source>
        <dbReference type="PROSITE" id="PS51459"/>
    </source>
</evidence>
<dbReference type="Gene3D" id="1.10.3290.10">
    <property type="entry name" value="Fido-like domain"/>
    <property type="match status" value="1"/>
</dbReference>
<dbReference type="PROSITE" id="PS51459">
    <property type="entry name" value="FIDO"/>
    <property type="match status" value="1"/>
</dbReference>
<organism evidence="5 6">
    <name type="scientific">Chryseobacterium arthrosphaerae</name>
    <dbReference type="NCBI Taxonomy" id="651561"/>
    <lineage>
        <taxon>Bacteria</taxon>
        <taxon>Pseudomonadati</taxon>
        <taxon>Bacteroidota</taxon>
        <taxon>Flavobacteriia</taxon>
        <taxon>Flavobacteriales</taxon>
        <taxon>Weeksellaceae</taxon>
        <taxon>Chryseobacterium group</taxon>
        <taxon>Chryseobacterium</taxon>
    </lineage>
</organism>
<dbReference type="RefSeq" id="WP_065398622.1">
    <property type="nucleotide sequence ID" value="NZ_MAYG01000001.1"/>
</dbReference>
<keyword evidence="2" id="KW-0067">ATP-binding</keyword>
<keyword evidence="2" id="KW-0547">Nucleotide-binding</keyword>
<dbReference type="PANTHER" id="PTHR13504:SF38">
    <property type="entry name" value="FIDO DOMAIN-CONTAINING PROTEIN"/>
    <property type="match status" value="1"/>
</dbReference>
<evidence type="ECO:0000256" key="2">
    <source>
        <dbReference type="PIRSR" id="PIRSR640198-2"/>
    </source>
</evidence>
<dbReference type="SUPFAM" id="SSF140931">
    <property type="entry name" value="Fic-like"/>
    <property type="match status" value="1"/>
</dbReference>
<feature type="binding site" evidence="2">
    <location>
        <begin position="227"/>
        <end position="228"/>
    </location>
    <ligand>
        <name>ATP</name>
        <dbReference type="ChEBI" id="CHEBI:30616"/>
    </ligand>
</feature>
<name>A0A1B8ZSR7_9FLAO</name>
<comment type="caution">
    <text evidence="5">The sequence shown here is derived from an EMBL/GenBank/DDBJ whole genome shotgun (WGS) entry which is preliminary data.</text>
</comment>
<feature type="domain" description="Fido" evidence="4">
    <location>
        <begin position="107"/>
        <end position="249"/>
    </location>
</feature>